<evidence type="ECO:0000256" key="7">
    <source>
        <dbReference type="SAM" id="SignalP"/>
    </source>
</evidence>
<keyword evidence="3 5" id="KW-0720">Serine protease</keyword>
<dbReference type="Gene3D" id="2.40.10.10">
    <property type="entry name" value="Trypsin-like serine proteases"/>
    <property type="match status" value="1"/>
</dbReference>
<dbReference type="PANTHER" id="PTHR24252:SF7">
    <property type="entry name" value="HYALIN"/>
    <property type="match status" value="1"/>
</dbReference>
<dbReference type="CDD" id="cd00190">
    <property type="entry name" value="Tryp_SPc"/>
    <property type="match status" value="1"/>
</dbReference>
<evidence type="ECO:0000256" key="6">
    <source>
        <dbReference type="SAM" id="MobiDB-lite"/>
    </source>
</evidence>
<accession>A0AAV1YWT4</accession>
<proteinExistence type="predicted"/>
<feature type="compositionally biased region" description="Polar residues" evidence="6">
    <location>
        <begin position="246"/>
        <end position="258"/>
    </location>
</feature>
<dbReference type="AlphaFoldDB" id="A0AAV1YWT4"/>
<evidence type="ECO:0000313" key="10">
    <source>
        <dbReference type="Proteomes" id="UP001497382"/>
    </source>
</evidence>
<dbReference type="InterPro" id="IPR001314">
    <property type="entry name" value="Peptidase_S1A"/>
</dbReference>
<evidence type="ECO:0000256" key="4">
    <source>
        <dbReference type="ARBA" id="ARBA00023157"/>
    </source>
</evidence>
<dbReference type="PANTHER" id="PTHR24252">
    <property type="entry name" value="ACROSIN-RELATED"/>
    <property type="match status" value="1"/>
</dbReference>
<evidence type="ECO:0000256" key="1">
    <source>
        <dbReference type="ARBA" id="ARBA00022670"/>
    </source>
</evidence>
<dbReference type="InterPro" id="IPR033116">
    <property type="entry name" value="TRYPSIN_SER"/>
</dbReference>
<feature type="region of interest" description="Disordered" evidence="6">
    <location>
        <begin position="282"/>
        <end position="340"/>
    </location>
</feature>
<feature type="compositionally biased region" description="Basic and acidic residues" evidence="6">
    <location>
        <begin position="286"/>
        <end position="301"/>
    </location>
</feature>
<feature type="compositionally biased region" description="Polar residues" evidence="6">
    <location>
        <begin position="91"/>
        <end position="104"/>
    </location>
</feature>
<feature type="chain" id="PRO_5043685063" description="Peptidase S1 domain-containing protein" evidence="7">
    <location>
        <begin position="25"/>
        <end position="783"/>
    </location>
</feature>
<evidence type="ECO:0000259" key="8">
    <source>
        <dbReference type="PROSITE" id="PS50240"/>
    </source>
</evidence>
<dbReference type="Proteomes" id="UP001497382">
    <property type="component" value="Unassembled WGS sequence"/>
</dbReference>
<dbReference type="InterPro" id="IPR018114">
    <property type="entry name" value="TRYPSIN_HIS"/>
</dbReference>
<keyword evidence="1 5" id="KW-0645">Protease</keyword>
<dbReference type="InterPro" id="IPR001254">
    <property type="entry name" value="Trypsin_dom"/>
</dbReference>
<dbReference type="GO" id="GO:0006508">
    <property type="term" value="P:proteolysis"/>
    <property type="evidence" value="ECO:0007669"/>
    <property type="project" value="UniProtKB-KW"/>
</dbReference>
<dbReference type="InterPro" id="IPR043504">
    <property type="entry name" value="Peptidase_S1_PA_chymotrypsin"/>
</dbReference>
<evidence type="ECO:0000313" key="9">
    <source>
        <dbReference type="EMBL" id="CAL1263486.1"/>
    </source>
</evidence>
<keyword evidence="7" id="KW-0732">Signal</keyword>
<evidence type="ECO:0000256" key="2">
    <source>
        <dbReference type="ARBA" id="ARBA00022801"/>
    </source>
</evidence>
<dbReference type="InterPro" id="IPR009003">
    <property type="entry name" value="Peptidase_S1_PA"/>
</dbReference>
<feature type="region of interest" description="Disordered" evidence="6">
    <location>
        <begin position="246"/>
        <end position="266"/>
    </location>
</feature>
<comment type="caution">
    <text evidence="9">The sequence shown here is derived from an EMBL/GenBank/DDBJ whole genome shotgun (WGS) entry which is preliminary data.</text>
</comment>
<evidence type="ECO:0000256" key="3">
    <source>
        <dbReference type="ARBA" id="ARBA00022825"/>
    </source>
</evidence>
<feature type="region of interest" description="Disordered" evidence="6">
    <location>
        <begin position="370"/>
        <end position="393"/>
    </location>
</feature>
<dbReference type="SUPFAM" id="SSF50494">
    <property type="entry name" value="Trypsin-like serine proteases"/>
    <property type="match status" value="1"/>
</dbReference>
<dbReference type="PROSITE" id="PS00135">
    <property type="entry name" value="TRYPSIN_SER"/>
    <property type="match status" value="1"/>
</dbReference>
<dbReference type="SMART" id="SM00020">
    <property type="entry name" value="Tryp_SPc"/>
    <property type="match status" value="1"/>
</dbReference>
<dbReference type="FunFam" id="2.40.10.10:FF:000006">
    <property type="entry name" value="Serine proteinase stubble"/>
    <property type="match status" value="1"/>
</dbReference>
<dbReference type="GO" id="GO:0004252">
    <property type="term" value="F:serine-type endopeptidase activity"/>
    <property type="evidence" value="ECO:0007669"/>
    <property type="project" value="InterPro"/>
</dbReference>
<feature type="compositionally biased region" description="Basic and acidic residues" evidence="6">
    <location>
        <begin position="310"/>
        <end position="328"/>
    </location>
</feature>
<evidence type="ECO:0000256" key="5">
    <source>
        <dbReference type="RuleBase" id="RU363034"/>
    </source>
</evidence>
<feature type="signal peptide" evidence="7">
    <location>
        <begin position="1"/>
        <end position="24"/>
    </location>
</feature>
<organism evidence="9 10">
    <name type="scientific">Larinioides sclopetarius</name>
    <dbReference type="NCBI Taxonomy" id="280406"/>
    <lineage>
        <taxon>Eukaryota</taxon>
        <taxon>Metazoa</taxon>
        <taxon>Ecdysozoa</taxon>
        <taxon>Arthropoda</taxon>
        <taxon>Chelicerata</taxon>
        <taxon>Arachnida</taxon>
        <taxon>Araneae</taxon>
        <taxon>Araneomorphae</taxon>
        <taxon>Entelegynae</taxon>
        <taxon>Araneoidea</taxon>
        <taxon>Araneidae</taxon>
        <taxon>Larinioides</taxon>
    </lineage>
</organism>
<reference evidence="9 10" key="1">
    <citation type="submission" date="2024-04" db="EMBL/GenBank/DDBJ databases">
        <authorList>
            <person name="Rising A."/>
            <person name="Reimegard J."/>
            <person name="Sonavane S."/>
            <person name="Akerstrom W."/>
            <person name="Nylinder S."/>
            <person name="Hedman E."/>
            <person name="Kallberg Y."/>
        </authorList>
    </citation>
    <scope>NUCLEOTIDE SEQUENCE [LARGE SCALE GENOMIC DNA]</scope>
</reference>
<protein>
    <recommendedName>
        <fullName evidence="8">Peptidase S1 domain-containing protein</fullName>
    </recommendedName>
</protein>
<keyword evidence="10" id="KW-1185">Reference proteome</keyword>
<feature type="region of interest" description="Disordered" evidence="6">
    <location>
        <begin position="79"/>
        <end position="114"/>
    </location>
</feature>
<sequence>MKLMEKAVHLFCFLVLLFTSHVDSELPSIRPVPCSNRMTGEFGVCTFNWSCINVAHGVHIGPCVDRFFVGTCCKIPQGTAEQGQGPRKSDSNPYSGTRAGTSDNAVGEGTRKVGEMPPYSQFHHTVAPKAQKEKLNGAKPIHLIDIGHFNVSLSPADYYDFQYNGTTLPHHEQSSKLNNATDFEQNSSLDYRNFSSSSTQKLIPSASFFYAIFFSNYSKPEYSKGSLNVTVDSVFTLLGKNDSSLHPYSSTNDISHTKTTASLSSTASSVLVESPYALRRPVTVHHSHDQRKPLKPHEQHNLRQPVGYDTSHDLRRPVTSDNNHDQRKPLNPQNQHDFRKPVGFNEAHDQRWPVFLDLEDHDQRWPVLDEEDNDQRLPATEEESHGQRLPSLSDDNRLSIENLFKWIGNHYTNSNQLSSSSDCSKVIPTSEMKTTTVSTNIILTTELTESPTSRFSEESTILNFGQPDVASTKATTTTTFSFEESTNSLSNFTLFVRPTSSRPSYKPFQQIPEPKPTSGKLLLNDTSRVCGRSRSGTTARIVGGIKSHYLRWPWMISLRRLDGKSYKHKCGATLLNQYWAVTAAHCIDGKRPTDVILRLGEYNFRRADEMHPHVERRIYVMVIHPEFDRVTYENDLALLRFQEPVKLQANIVPVCLPRNLDDITGRIAVVTGWGRLSEDGELPTSLHEVHLPIVSNKECEQMYYEAGYAEKIRDVFVCAGVSDGGLDACEGDSGGPMVIRGDHGEWVLVGLISWGMGCAAPKQPGVYTRISEFTEWIDGIIAH</sequence>
<keyword evidence="2 5" id="KW-0378">Hydrolase</keyword>
<dbReference type="PROSITE" id="PS00134">
    <property type="entry name" value="TRYPSIN_HIS"/>
    <property type="match status" value="1"/>
</dbReference>
<gene>
    <name evidence="9" type="ORF">LARSCL_LOCUS1519</name>
</gene>
<keyword evidence="4" id="KW-1015">Disulfide bond</keyword>
<dbReference type="EMBL" id="CAXIEN010000009">
    <property type="protein sequence ID" value="CAL1263486.1"/>
    <property type="molecule type" value="Genomic_DNA"/>
</dbReference>
<name>A0AAV1YWT4_9ARAC</name>
<dbReference type="PRINTS" id="PR00722">
    <property type="entry name" value="CHYMOTRYPSIN"/>
</dbReference>
<dbReference type="Pfam" id="PF00089">
    <property type="entry name" value="Trypsin"/>
    <property type="match status" value="1"/>
</dbReference>
<dbReference type="PROSITE" id="PS50240">
    <property type="entry name" value="TRYPSIN_DOM"/>
    <property type="match status" value="1"/>
</dbReference>
<feature type="domain" description="Peptidase S1" evidence="8">
    <location>
        <begin position="541"/>
        <end position="782"/>
    </location>
</feature>